<feature type="chain" id="PRO_5016647476" evidence="2">
    <location>
        <begin position="22"/>
        <end position="235"/>
    </location>
</feature>
<dbReference type="PANTHER" id="PTHR43405:SF1">
    <property type="entry name" value="GLYCOSYL HYDROLASE DIGH"/>
    <property type="match status" value="1"/>
</dbReference>
<keyword evidence="4" id="KW-0378">Hydrolase</keyword>
<dbReference type="Pfam" id="PF02638">
    <property type="entry name" value="GHL10"/>
    <property type="match status" value="1"/>
</dbReference>
<dbReference type="SUPFAM" id="SSF51445">
    <property type="entry name" value="(Trans)glycosidases"/>
    <property type="match status" value="1"/>
</dbReference>
<reference evidence="4 5" key="1">
    <citation type="submission" date="2018-06" db="EMBL/GenBank/DDBJ databases">
        <authorList>
            <consortium name="Pathogen Informatics"/>
            <person name="Doyle S."/>
        </authorList>
    </citation>
    <scope>NUCLEOTIDE SEQUENCE [LARGE SCALE GENOMIC DNA]</scope>
    <source>
        <strain evidence="4 5">NCTC9617</strain>
    </source>
</reference>
<sequence>MALAGAALIAAGMLFSCTSKAPKSLVTPPNAAALKAGQAHREPVRGVWLTTVSRLDWPPVGSIIASTPESRITQQKLALIAKLDNLQRLGINTVFFQVKPDGTALWRSDILPWSDMLTGKIGEYPGYDPLQFMLDEAHKRGMKVHAWFNPYRVSVNTKPSTIAELNNTLTQVPASVFVLHRNWIRTASDRFVLDPGIPEARDWITSIVAEVVQNYPIDGVQFDDYFYTGNRLFPS</sequence>
<dbReference type="InterPro" id="IPR052177">
    <property type="entry name" value="Divisome_Glycosyl_Hydrolase"/>
</dbReference>
<dbReference type="AlphaFoldDB" id="A0A378F4N2"/>
<feature type="signal peptide" evidence="2">
    <location>
        <begin position="1"/>
        <end position="21"/>
    </location>
</feature>
<dbReference type="InterPro" id="IPR003790">
    <property type="entry name" value="GHL10"/>
</dbReference>
<dbReference type="EMBL" id="UGNC01000004">
    <property type="protein sequence ID" value="STW39285.1"/>
    <property type="molecule type" value="Genomic_DNA"/>
</dbReference>
<proteinExistence type="predicted"/>
<dbReference type="InterPro" id="IPR017853">
    <property type="entry name" value="GH"/>
</dbReference>
<keyword evidence="1 2" id="KW-0732">Signal</keyword>
<dbReference type="GO" id="GO:0016787">
    <property type="term" value="F:hydrolase activity"/>
    <property type="evidence" value="ECO:0007669"/>
    <property type="project" value="UniProtKB-KW"/>
</dbReference>
<feature type="domain" description="Glycosyl hydrolase-like 10" evidence="3">
    <location>
        <begin position="44"/>
        <end position="229"/>
    </location>
</feature>
<evidence type="ECO:0000313" key="4">
    <source>
        <dbReference type="EMBL" id="STW39285.1"/>
    </source>
</evidence>
<dbReference type="Gene3D" id="3.20.20.80">
    <property type="entry name" value="Glycosidases"/>
    <property type="match status" value="1"/>
</dbReference>
<gene>
    <name evidence="4" type="ORF">NCTC9617_00807</name>
</gene>
<name>A0A378F4N2_KLEPN</name>
<dbReference type="PANTHER" id="PTHR43405">
    <property type="entry name" value="GLYCOSYL HYDROLASE DIGH"/>
    <property type="match status" value="1"/>
</dbReference>
<protein>
    <submittedName>
        <fullName evidence="4">Glycoside hydrolase</fullName>
    </submittedName>
</protein>
<organism evidence="4 5">
    <name type="scientific">Klebsiella pneumoniae</name>
    <dbReference type="NCBI Taxonomy" id="573"/>
    <lineage>
        <taxon>Bacteria</taxon>
        <taxon>Pseudomonadati</taxon>
        <taxon>Pseudomonadota</taxon>
        <taxon>Gammaproteobacteria</taxon>
        <taxon>Enterobacterales</taxon>
        <taxon>Enterobacteriaceae</taxon>
        <taxon>Klebsiella/Raoultella group</taxon>
        <taxon>Klebsiella</taxon>
        <taxon>Klebsiella pneumoniae complex</taxon>
    </lineage>
</organism>
<evidence type="ECO:0000256" key="2">
    <source>
        <dbReference type="SAM" id="SignalP"/>
    </source>
</evidence>
<accession>A0A378F4N2</accession>
<evidence type="ECO:0000259" key="3">
    <source>
        <dbReference type="Pfam" id="PF02638"/>
    </source>
</evidence>
<evidence type="ECO:0000256" key="1">
    <source>
        <dbReference type="ARBA" id="ARBA00022729"/>
    </source>
</evidence>
<evidence type="ECO:0000313" key="5">
    <source>
        <dbReference type="Proteomes" id="UP000255167"/>
    </source>
</evidence>
<dbReference type="Proteomes" id="UP000255167">
    <property type="component" value="Unassembled WGS sequence"/>
</dbReference>